<keyword evidence="5" id="KW-1185">Reference proteome</keyword>
<dbReference type="InterPro" id="IPR042261">
    <property type="entry name" value="Lsr2-like_dimerization"/>
</dbReference>
<name>U5E787_NOCAS</name>
<dbReference type="InterPro" id="IPR036625">
    <property type="entry name" value="E3-bd_dom_sf"/>
</dbReference>
<dbReference type="Gene3D" id="3.30.60.230">
    <property type="entry name" value="Lsr2, dimerization domain"/>
    <property type="match status" value="1"/>
</dbReference>
<dbReference type="eggNOG" id="ENOG5032RKK">
    <property type="taxonomic scope" value="Bacteria"/>
</dbReference>
<dbReference type="GO" id="GO:0003677">
    <property type="term" value="F:DNA binding"/>
    <property type="evidence" value="ECO:0007669"/>
    <property type="project" value="UniProtKB-KW"/>
</dbReference>
<proteinExistence type="predicted"/>
<keyword evidence="1" id="KW-0238">DNA-binding</keyword>
<dbReference type="RefSeq" id="WP_019050558.1">
    <property type="nucleotide sequence ID" value="NZ_BAFO02000008.1"/>
</dbReference>
<dbReference type="GeneID" id="91516906"/>
<dbReference type="AlphaFoldDB" id="U5E787"/>
<dbReference type="Pfam" id="PF11774">
    <property type="entry name" value="Lsr2"/>
    <property type="match status" value="1"/>
</dbReference>
<evidence type="ECO:0000313" key="5">
    <source>
        <dbReference type="Proteomes" id="UP000017048"/>
    </source>
</evidence>
<dbReference type="InterPro" id="IPR024412">
    <property type="entry name" value="Lsr2_dim_dom"/>
</dbReference>
<feature type="domain" description="Lsr2 DNA-binding" evidence="3">
    <location>
        <begin position="79"/>
        <end position="114"/>
    </location>
</feature>
<accession>U5E787</accession>
<dbReference type="STRING" id="1824.SAMN05444423_105299"/>
<gene>
    <name evidence="4" type="ORF">NCAST_08_00730</name>
</gene>
<dbReference type="InterPro" id="IPR055370">
    <property type="entry name" value="Lsr2_DNA-bd"/>
</dbReference>
<dbReference type="Proteomes" id="UP000017048">
    <property type="component" value="Unassembled WGS sequence"/>
</dbReference>
<sequence length="117" mass="12579">MARKVVVTLIDDFDGTSVAEETVAFEFDGVAYEIDLSSANAAALRKSFDEWIAHARKIGRAKNSTRRSEAKAPAKPAARRNDLSAIRAWASENGHAVSTRGRISADIIAAYEKASAA</sequence>
<evidence type="ECO:0000259" key="2">
    <source>
        <dbReference type="Pfam" id="PF11774"/>
    </source>
</evidence>
<dbReference type="GO" id="GO:0016746">
    <property type="term" value="F:acyltransferase activity"/>
    <property type="evidence" value="ECO:0007669"/>
    <property type="project" value="InterPro"/>
</dbReference>
<evidence type="ECO:0000256" key="1">
    <source>
        <dbReference type="ARBA" id="ARBA00023125"/>
    </source>
</evidence>
<evidence type="ECO:0000313" key="4">
    <source>
        <dbReference type="EMBL" id="GAD82201.1"/>
    </source>
</evidence>
<feature type="domain" description="Lsr2 dimerization" evidence="2">
    <location>
        <begin position="1"/>
        <end position="59"/>
    </location>
</feature>
<comment type="caution">
    <text evidence="4">The sequence shown here is derived from an EMBL/GenBank/DDBJ whole genome shotgun (WGS) entry which is preliminary data.</text>
</comment>
<dbReference type="OrthoDB" id="4113332at2"/>
<dbReference type="Pfam" id="PF23359">
    <property type="entry name" value="Lsr2_DNA-bd"/>
    <property type="match status" value="1"/>
</dbReference>
<organism evidence="4 5">
    <name type="scientific">Nocardia asteroides NBRC 15531</name>
    <dbReference type="NCBI Taxonomy" id="1110697"/>
    <lineage>
        <taxon>Bacteria</taxon>
        <taxon>Bacillati</taxon>
        <taxon>Actinomycetota</taxon>
        <taxon>Actinomycetes</taxon>
        <taxon>Mycobacteriales</taxon>
        <taxon>Nocardiaceae</taxon>
        <taxon>Nocardia</taxon>
    </lineage>
</organism>
<evidence type="ECO:0000259" key="3">
    <source>
        <dbReference type="Pfam" id="PF23359"/>
    </source>
</evidence>
<reference evidence="4 5" key="1">
    <citation type="journal article" date="2014" name="BMC Genomics">
        <title>Genome based analysis of type-I polyketide synthase and nonribosomal peptide synthetase gene clusters in seven strains of five representative Nocardia species.</title>
        <authorList>
            <person name="Komaki H."/>
            <person name="Ichikawa N."/>
            <person name="Hosoyama A."/>
            <person name="Takahashi-Nakaguchi A."/>
            <person name="Matsuzawa T."/>
            <person name="Suzuki K."/>
            <person name="Fujita N."/>
            <person name="Gonoi T."/>
        </authorList>
    </citation>
    <scope>NUCLEOTIDE SEQUENCE [LARGE SCALE GENOMIC DNA]</scope>
    <source>
        <strain evidence="4 5">NBRC 15531</strain>
    </source>
</reference>
<dbReference type="Gene3D" id="4.10.320.10">
    <property type="entry name" value="E3-binding domain"/>
    <property type="match status" value="1"/>
</dbReference>
<dbReference type="EMBL" id="BAFO02000008">
    <property type="protein sequence ID" value="GAD82201.1"/>
    <property type="molecule type" value="Genomic_DNA"/>
</dbReference>
<protein>
    <submittedName>
        <fullName evidence="4">LSR2-like protein</fullName>
    </submittedName>
</protein>